<accession>I7FMB4</accession>
<dbReference type="AlphaFoldDB" id="I7FMB4"/>
<protein>
    <submittedName>
        <fullName evidence="2">Uncharacterized protein</fullName>
    </submittedName>
</protein>
<reference evidence="2 3" key="2">
    <citation type="journal article" date="2009" name="Genome Res.">
        <title>Ortho-proteogenomics: multiple proteomes investigation through orthology and a new MS-based protocol.</title>
        <authorList>
            <person name="Gallien S."/>
            <person name="Perrodou E."/>
            <person name="Carapito C."/>
            <person name="Deshayes C."/>
            <person name="Reyrat J.M."/>
            <person name="Van Dorsselaer A."/>
            <person name="Poch O."/>
            <person name="Schaeffer C."/>
            <person name="Lecompte O."/>
        </authorList>
    </citation>
    <scope>NUCLEOTIDE SEQUENCE [LARGE SCALE GENOMIC DNA]</scope>
    <source>
        <strain evidence="3">ATCC 700084 / mc(2)155</strain>
    </source>
</reference>
<evidence type="ECO:0000256" key="1">
    <source>
        <dbReference type="SAM" id="MobiDB-lite"/>
    </source>
</evidence>
<dbReference type="KEGG" id="msg:MSMEI_3385"/>
<dbReference type="EMBL" id="CP001663">
    <property type="protein sequence ID" value="AFP39848.1"/>
    <property type="molecule type" value="Genomic_DNA"/>
</dbReference>
<proteinExistence type="predicted"/>
<name>I7FMB4_MYCS2</name>
<evidence type="ECO:0000313" key="2">
    <source>
        <dbReference type="EMBL" id="AFP39848.1"/>
    </source>
</evidence>
<organism evidence="2 3">
    <name type="scientific">Mycolicibacterium smegmatis (strain ATCC 700084 / mc(2)155)</name>
    <name type="common">Mycobacterium smegmatis</name>
    <dbReference type="NCBI Taxonomy" id="246196"/>
    <lineage>
        <taxon>Bacteria</taxon>
        <taxon>Bacillati</taxon>
        <taxon>Actinomycetota</taxon>
        <taxon>Actinomycetes</taxon>
        <taxon>Mycobacteriales</taxon>
        <taxon>Mycobacteriaceae</taxon>
        <taxon>Mycolicibacterium</taxon>
    </lineage>
</organism>
<dbReference type="PATRIC" id="fig|246196.56.peg.3475"/>
<evidence type="ECO:0000313" key="3">
    <source>
        <dbReference type="Proteomes" id="UP000006158"/>
    </source>
</evidence>
<feature type="region of interest" description="Disordered" evidence="1">
    <location>
        <begin position="25"/>
        <end position="67"/>
    </location>
</feature>
<dbReference type="Proteomes" id="UP000006158">
    <property type="component" value="Chromosome"/>
</dbReference>
<sequence length="67" mass="7359">MSCQDHHSYGGVCRAFDAAARAIRQLPSRLDPHRRTTRRQTPSRSVIGSADVSHVTPGARRSADDDT</sequence>
<reference evidence="2 3" key="1">
    <citation type="journal article" date="2007" name="Genome Biol.">
        <title>Interrupted coding sequences in Mycobacterium smegmatis: authentic mutations or sequencing errors?</title>
        <authorList>
            <person name="Deshayes C."/>
            <person name="Perrodou E."/>
            <person name="Gallien S."/>
            <person name="Euphrasie D."/>
            <person name="Schaeffer C."/>
            <person name="Van-Dorsselaer A."/>
            <person name="Poch O."/>
            <person name="Lecompte O."/>
            <person name="Reyrat J.M."/>
        </authorList>
    </citation>
    <scope>NUCLEOTIDE SEQUENCE [LARGE SCALE GENOMIC DNA]</scope>
    <source>
        <strain evidence="3">ATCC 700084 / mc(2)155</strain>
    </source>
</reference>
<gene>
    <name evidence="2" type="ordered locus">MSMEI_3385</name>
</gene>